<evidence type="ECO:0000256" key="2">
    <source>
        <dbReference type="ARBA" id="ARBA00023127"/>
    </source>
</evidence>
<dbReference type="CDD" id="cd20516">
    <property type="entry name" value="CYCLIN_CCND_rpt2"/>
    <property type="match status" value="1"/>
</dbReference>
<dbReference type="InParanoid" id="A0A1W4X6M2"/>
<gene>
    <name evidence="7" type="primary">LOC108741430</name>
</gene>
<dbReference type="SUPFAM" id="SSF47954">
    <property type="entry name" value="Cyclin-like"/>
    <property type="match status" value="2"/>
</dbReference>
<dbReference type="AlphaFoldDB" id="A0A1W4X6M2"/>
<dbReference type="Pfam" id="PF00134">
    <property type="entry name" value="Cyclin_N"/>
    <property type="match status" value="1"/>
</dbReference>
<dbReference type="KEGG" id="apln:108741430"/>
<dbReference type="Pfam" id="PF02984">
    <property type="entry name" value="Cyclin_C"/>
    <property type="match status" value="1"/>
</dbReference>
<dbReference type="RefSeq" id="XP_018331746.1">
    <property type="nucleotide sequence ID" value="XM_018476244.2"/>
</dbReference>
<evidence type="ECO:0000313" key="7">
    <source>
        <dbReference type="RefSeq" id="XP_018331746.1"/>
    </source>
</evidence>
<dbReference type="GO" id="GO:0000278">
    <property type="term" value="P:mitotic cell cycle"/>
    <property type="evidence" value="ECO:0007669"/>
    <property type="project" value="UniProtKB-ARBA"/>
</dbReference>
<dbReference type="STRING" id="224129.A0A1W4X6M2"/>
<dbReference type="Gene3D" id="1.10.472.10">
    <property type="entry name" value="Cyclin-like"/>
    <property type="match status" value="2"/>
</dbReference>
<accession>A0A1W4X6M2</accession>
<sequence length="287" mass="32853">MMDLFCCETPENRAYPDKVLLTKRVLVNILKIEERYALLSNCFPTVQTEVTVQMRKIVADWMMEVCEEQSCQDEVFPLAMNFMDRFLRVCCIRPLPAQTLVFYTDHSITIEQLRKWEILVLSKLKWDVAAVTPQDFLRHILWRLPVESVGINYDIVNSHAKTLISLCAREFEFTRYLPSMIACGSVVSALCGLGWMAKSGRNLTDLLKMLHEITSIEQEFIYECFKQIENMVSQSASSSNCVPCAPETDNSLYGLRPDEFTPPPSASDKLQEQESAGTPTDVRDVHF</sequence>
<keyword evidence="1" id="KW-0132">Cell division</keyword>
<dbReference type="InterPro" id="IPR039361">
    <property type="entry name" value="Cyclin"/>
</dbReference>
<proteinExistence type="predicted"/>
<feature type="domain" description="Cyclin C-terminal" evidence="5">
    <location>
        <begin position="131"/>
        <end position="264"/>
    </location>
</feature>
<keyword evidence="2" id="KW-0195">Cyclin</keyword>
<dbReference type="OrthoDB" id="306099at2759"/>
<dbReference type="PANTHER" id="PTHR10177">
    <property type="entry name" value="CYCLINS"/>
    <property type="match status" value="1"/>
</dbReference>
<evidence type="ECO:0000313" key="6">
    <source>
        <dbReference type="Proteomes" id="UP000192223"/>
    </source>
</evidence>
<dbReference type="Proteomes" id="UP000192223">
    <property type="component" value="Unplaced"/>
</dbReference>
<dbReference type="GO" id="GO:0051301">
    <property type="term" value="P:cell division"/>
    <property type="evidence" value="ECO:0007669"/>
    <property type="project" value="UniProtKB-KW"/>
</dbReference>
<dbReference type="InterPro" id="IPR048258">
    <property type="entry name" value="Cyclins_cyclin-box"/>
</dbReference>
<dbReference type="SMART" id="SM01332">
    <property type="entry name" value="Cyclin_C"/>
    <property type="match status" value="1"/>
</dbReference>
<name>A0A1W4X6M2_AGRPL</name>
<feature type="region of interest" description="Disordered" evidence="4">
    <location>
        <begin position="253"/>
        <end position="287"/>
    </location>
</feature>
<protein>
    <submittedName>
        <fullName evidence="7">G1/S-specific cyclin-D2-like</fullName>
    </submittedName>
</protein>
<keyword evidence="6" id="KW-1185">Reference proteome</keyword>
<dbReference type="GeneID" id="108741430"/>
<dbReference type="InterPro" id="IPR036915">
    <property type="entry name" value="Cyclin-like_sf"/>
</dbReference>
<keyword evidence="3" id="KW-0131">Cell cycle</keyword>
<organism evidence="6 7">
    <name type="scientific">Agrilus planipennis</name>
    <name type="common">Emerald ash borer</name>
    <name type="synonym">Agrilus marcopoli</name>
    <dbReference type="NCBI Taxonomy" id="224129"/>
    <lineage>
        <taxon>Eukaryota</taxon>
        <taxon>Metazoa</taxon>
        <taxon>Ecdysozoa</taxon>
        <taxon>Arthropoda</taxon>
        <taxon>Hexapoda</taxon>
        <taxon>Insecta</taxon>
        <taxon>Pterygota</taxon>
        <taxon>Neoptera</taxon>
        <taxon>Endopterygota</taxon>
        <taxon>Coleoptera</taxon>
        <taxon>Polyphaga</taxon>
        <taxon>Elateriformia</taxon>
        <taxon>Buprestoidea</taxon>
        <taxon>Buprestidae</taxon>
        <taxon>Agrilinae</taxon>
        <taxon>Agrilus</taxon>
    </lineage>
</organism>
<evidence type="ECO:0000256" key="1">
    <source>
        <dbReference type="ARBA" id="ARBA00022618"/>
    </source>
</evidence>
<dbReference type="InterPro" id="IPR004367">
    <property type="entry name" value="Cyclin_C-dom"/>
</dbReference>
<dbReference type="PROSITE" id="PS00292">
    <property type="entry name" value="CYCLINS"/>
    <property type="match status" value="1"/>
</dbReference>
<evidence type="ECO:0000256" key="4">
    <source>
        <dbReference type="SAM" id="MobiDB-lite"/>
    </source>
</evidence>
<reference evidence="7" key="1">
    <citation type="submission" date="2025-08" db="UniProtKB">
        <authorList>
            <consortium name="RefSeq"/>
        </authorList>
    </citation>
    <scope>IDENTIFICATION</scope>
    <source>
        <tissue evidence="7">Entire body</tissue>
    </source>
</reference>
<evidence type="ECO:0000256" key="3">
    <source>
        <dbReference type="ARBA" id="ARBA00023306"/>
    </source>
</evidence>
<dbReference type="FunCoup" id="A0A1W4X6M2">
    <property type="interactions" value="570"/>
</dbReference>
<dbReference type="InterPro" id="IPR006671">
    <property type="entry name" value="Cyclin_N"/>
</dbReference>
<evidence type="ECO:0000259" key="5">
    <source>
        <dbReference type="SMART" id="SM01332"/>
    </source>
</evidence>